<dbReference type="Proteomes" id="UP000822688">
    <property type="component" value="Chromosome V"/>
</dbReference>
<accession>A0A8T0HVK9</accession>
<keyword evidence="2" id="KW-1185">Reference proteome</keyword>
<gene>
    <name evidence="1" type="ORF">KC19_VG318400</name>
</gene>
<proteinExistence type="predicted"/>
<dbReference type="AlphaFoldDB" id="A0A8T0HVK9"/>
<name>A0A8T0HVK9_CERPU</name>
<evidence type="ECO:0000313" key="1">
    <source>
        <dbReference type="EMBL" id="KAG0575100.1"/>
    </source>
</evidence>
<comment type="caution">
    <text evidence="1">The sequence shown here is derived from an EMBL/GenBank/DDBJ whole genome shotgun (WGS) entry which is preliminary data.</text>
</comment>
<dbReference type="EMBL" id="CM026426">
    <property type="protein sequence ID" value="KAG0575100.1"/>
    <property type="molecule type" value="Genomic_DNA"/>
</dbReference>
<sequence>MGLMEAAVKDAHATVENPMRVILIHRIRGGILVVLRPNPSTTIIIKIRFQGNLMKTHPSLIDAAEEVHWHTKMLNRIVEFLMEVTCFRVLQPFRCRVPFIGRGYLFHKTKAVRMWLMC</sequence>
<reference evidence="1" key="1">
    <citation type="submission" date="2020-06" db="EMBL/GenBank/DDBJ databases">
        <title>WGS assembly of Ceratodon purpureus strain R40.</title>
        <authorList>
            <person name="Carey S.B."/>
            <person name="Jenkins J."/>
            <person name="Shu S."/>
            <person name="Lovell J.T."/>
            <person name="Sreedasyam A."/>
            <person name="Maumus F."/>
            <person name="Tiley G.P."/>
            <person name="Fernandez-Pozo N."/>
            <person name="Barry K."/>
            <person name="Chen C."/>
            <person name="Wang M."/>
            <person name="Lipzen A."/>
            <person name="Daum C."/>
            <person name="Saski C.A."/>
            <person name="Payton A.C."/>
            <person name="Mcbreen J.C."/>
            <person name="Conrad R.E."/>
            <person name="Kollar L.M."/>
            <person name="Olsson S."/>
            <person name="Huttunen S."/>
            <person name="Landis J.B."/>
            <person name="Wickett N.J."/>
            <person name="Johnson M.G."/>
            <person name="Rensing S.A."/>
            <person name="Grimwood J."/>
            <person name="Schmutz J."/>
            <person name="Mcdaniel S.F."/>
        </authorList>
    </citation>
    <scope>NUCLEOTIDE SEQUENCE</scope>
    <source>
        <strain evidence="1">R40</strain>
    </source>
</reference>
<evidence type="ECO:0000313" key="2">
    <source>
        <dbReference type="Proteomes" id="UP000822688"/>
    </source>
</evidence>
<organism evidence="1 2">
    <name type="scientific">Ceratodon purpureus</name>
    <name type="common">Fire moss</name>
    <name type="synonym">Dicranum purpureum</name>
    <dbReference type="NCBI Taxonomy" id="3225"/>
    <lineage>
        <taxon>Eukaryota</taxon>
        <taxon>Viridiplantae</taxon>
        <taxon>Streptophyta</taxon>
        <taxon>Embryophyta</taxon>
        <taxon>Bryophyta</taxon>
        <taxon>Bryophytina</taxon>
        <taxon>Bryopsida</taxon>
        <taxon>Dicranidae</taxon>
        <taxon>Pseudoditrichales</taxon>
        <taxon>Ditrichaceae</taxon>
        <taxon>Ceratodon</taxon>
    </lineage>
</organism>
<protein>
    <submittedName>
        <fullName evidence="1">Uncharacterized protein</fullName>
    </submittedName>
</protein>